<dbReference type="SMART" id="SM00848">
    <property type="entry name" value="Inhibitor_I29"/>
    <property type="match status" value="1"/>
</dbReference>
<evidence type="ECO:0000256" key="1">
    <source>
        <dbReference type="ARBA" id="ARBA00008455"/>
    </source>
</evidence>
<evidence type="ECO:0000259" key="8">
    <source>
        <dbReference type="SMART" id="SM00645"/>
    </source>
</evidence>
<accession>A0A9P1N9E6</accession>
<evidence type="ECO:0000256" key="3">
    <source>
        <dbReference type="ARBA" id="ARBA00022801"/>
    </source>
</evidence>
<dbReference type="PRINTS" id="PR00705">
    <property type="entry name" value="PAPAIN"/>
</dbReference>
<organism evidence="10 11">
    <name type="scientific">Caenorhabditis angaria</name>
    <dbReference type="NCBI Taxonomy" id="860376"/>
    <lineage>
        <taxon>Eukaryota</taxon>
        <taxon>Metazoa</taxon>
        <taxon>Ecdysozoa</taxon>
        <taxon>Nematoda</taxon>
        <taxon>Chromadorea</taxon>
        <taxon>Rhabditida</taxon>
        <taxon>Rhabditina</taxon>
        <taxon>Rhabditomorpha</taxon>
        <taxon>Rhabditoidea</taxon>
        <taxon>Rhabditidae</taxon>
        <taxon>Peloderinae</taxon>
        <taxon>Caenorhabditis</taxon>
    </lineage>
</organism>
<evidence type="ECO:0000256" key="2">
    <source>
        <dbReference type="ARBA" id="ARBA00022670"/>
    </source>
</evidence>
<sequence length="357" mass="41028">MKNDLLPSANQKEVQKESEGCLKKYRYRILLFLIVLGLFGVYYNYLENMNELEKMFEDFVHVYEKRYRSQQEKDHRFSIFMRNVRKHEEDEKRHNGINLGVTQFSDRTDDELKSLLVPISSSNGITQSYSLETQGKTSSTDHPAHFDWRERNHVTPIKDQGYCGSCWAFSTVATVESLNSIKRGKLISLSEQEILDCNPKYYGCSGGTTASAMEFVREIGLCTEEEYKYRAADSEKCLRTKNLTRISIDAYIFLPKNETFVANWIAKNGPVTFAMTTTRPLLFYRSGIYHPSSEDCADKSLGSHAMAIVGYGSEKGKDYWIVKNSWGKNWGENGYLRLIRGKQVCSMMDRVVAPVIN</sequence>
<dbReference type="InterPro" id="IPR013201">
    <property type="entry name" value="Prot_inhib_I29"/>
</dbReference>
<evidence type="ECO:0000256" key="4">
    <source>
        <dbReference type="ARBA" id="ARBA00022807"/>
    </source>
</evidence>
<keyword evidence="2" id="KW-0645">Protease</keyword>
<proteinExistence type="inferred from homology"/>
<dbReference type="Proteomes" id="UP001152747">
    <property type="component" value="Unassembled WGS sequence"/>
</dbReference>
<dbReference type="InterPro" id="IPR039417">
    <property type="entry name" value="Peptidase_C1A_papain-like"/>
</dbReference>
<dbReference type="SUPFAM" id="SSF54001">
    <property type="entry name" value="Cysteine proteinases"/>
    <property type="match status" value="1"/>
</dbReference>
<dbReference type="PROSITE" id="PS00640">
    <property type="entry name" value="THIOL_PROTEASE_ASN"/>
    <property type="match status" value="1"/>
</dbReference>
<keyword evidence="11" id="KW-1185">Reference proteome</keyword>
<dbReference type="EMBL" id="CANHGI010000006">
    <property type="protein sequence ID" value="CAI5456039.1"/>
    <property type="molecule type" value="Genomic_DNA"/>
</dbReference>
<evidence type="ECO:0000313" key="10">
    <source>
        <dbReference type="EMBL" id="CAI5456039.1"/>
    </source>
</evidence>
<evidence type="ECO:0008006" key="12">
    <source>
        <dbReference type="Google" id="ProtNLM"/>
    </source>
</evidence>
<feature type="domain" description="Peptidase C1A papain C-terminal" evidence="8">
    <location>
        <begin position="142"/>
        <end position="355"/>
    </location>
</feature>
<dbReference type="PROSITE" id="PS00639">
    <property type="entry name" value="THIOL_PROTEASE_HIS"/>
    <property type="match status" value="1"/>
</dbReference>
<dbReference type="InterPro" id="IPR000169">
    <property type="entry name" value="Pept_cys_AS"/>
</dbReference>
<keyword evidence="7" id="KW-0812">Transmembrane</keyword>
<dbReference type="OrthoDB" id="10253408at2759"/>
<feature type="domain" description="Cathepsin propeptide inhibitor" evidence="9">
    <location>
        <begin position="56"/>
        <end position="112"/>
    </location>
</feature>
<dbReference type="CDD" id="cd02248">
    <property type="entry name" value="Peptidase_C1A"/>
    <property type="match status" value="1"/>
</dbReference>
<evidence type="ECO:0000313" key="11">
    <source>
        <dbReference type="Proteomes" id="UP001152747"/>
    </source>
</evidence>
<keyword evidence="7" id="KW-0472">Membrane</keyword>
<dbReference type="AlphaFoldDB" id="A0A9P1N9E6"/>
<keyword evidence="4" id="KW-0788">Thiol protease</keyword>
<dbReference type="GO" id="GO:0006508">
    <property type="term" value="P:proteolysis"/>
    <property type="evidence" value="ECO:0007669"/>
    <property type="project" value="UniProtKB-KW"/>
</dbReference>
<dbReference type="InterPro" id="IPR025661">
    <property type="entry name" value="Pept_asp_AS"/>
</dbReference>
<keyword evidence="3" id="KW-0378">Hydrolase</keyword>
<evidence type="ECO:0000256" key="5">
    <source>
        <dbReference type="ARBA" id="ARBA00023145"/>
    </source>
</evidence>
<dbReference type="InterPro" id="IPR025660">
    <property type="entry name" value="Pept_his_AS"/>
</dbReference>
<evidence type="ECO:0000256" key="7">
    <source>
        <dbReference type="SAM" id="Phobius"/>
    </source>
</evidence>
<dbReference type="SMART" id="SM00645">
    <property type="entry name" value="Pept_C1"/>
    <property type="match status" value="1"/>
</dbReference>
<comment type="caution">
    <text evidence="10">The sequence shown here is derived from an EMBL/GenBank/DDBJ whole genome shotgun (WGS) entry which is preliminary data.</text>
</comment>
<dbReference type="GO" id="GO:0008234">
    <property type="term" value="F:cysteine-type peptidase activity"/>
    <property type="evidence" value="ECO:0007669"/>
    <property type="project" value="UniProtKB-KW"/>
</dbReference>
<dbReference type="Gene3D" id="3.90.70.10">
    <property type="entry name" value="Cysteine proteinases"/>
    <property type="match status" value="1"/>
</dbReference>
<reference evidence="10" key="1">
    <citation type="submission" date="2022-11" db="EMBL/GenBank/DDBJ databases">
        <authorList>
            <person name="Kikuchi T."/>
        </authorList>
    </citation>
    <scope>NUCLEOTIDE SEQUENCE</scope>
    <source>
        <strain evidence="10">PS1010</strain>
    </source>
</reference>
<dbReference type="InterPro" id="IPR038765">
    <property type="entry name" value="Papain-like_cys_pep_sf"/>
</dbReference>
<dbReference type="InterPro" id="IPR013128">
    <property type="entry name" value="Peptidase_C1A"/>
</dbReference>
<keyword evidence="6" id="KW-1015">Disulfide bond</keyword>
<dbReference type="Pfam" id="PF08246">
    <property type="entry name" value="Inhibitor_I29"/>
    <property type="match status" value="1"/>
</dbReference>
<dbReference type="PROSITE" id="PS00139">
    <property type="entry name" value="THIOL_PROTEASE_CYS"/>
    <property type="match status" value="1"/>
</dbReference>
<keyword evidence="7" id="KW-1133">Transmembrane helix</keyword>
<evidence type="ECO:0000259" key="9">
    <source>
        <dbReference type="SMART" id="SM00848"/>
    </source>
</evidence>
<comment type="similarity">
    <text evidence="1">Belongs to the peptidase C1 family.</text>
</comment>
<dbReference type="Pfam" id="PF00112">
    <property type="entry name" value="Peptidase_C1"/>
    <property type="match status" value="1"/>
</dbReference>
<gene>
    <name evidence="10" type="ORF">CAMP_LOCUS18676</name>
</gene>
<dbReference type="FunFam" id="3.90.70.10:FF:000103">
    <property type="entry name" value="Hypothetical LOC496748"/>
    <property type="match status" value="1"/>
</dbReference>
<protein>
    <recommendedName>
        <fullName evidence="12">Peptidase C1A papain C-terminal domain-containing protein</fullName>
    </recommendedName>
</protein>
<dbReference type="PANTHER" id="PTHR12411">
    <property type="entry name" value="CYSTEINE PROTEASE FAMILY C1-RELATED"/>
    <property type="match status" value="1"/>
</dbReference>
<dbReference type="InterPro" id="IPR000668">
    <property type="entry name" value="Peptidase_C1A_C"/>
</dbReference>
<name>A0A9P1N9E6_9PELO</name>
<feature type="transmembrane region" description="Helical" evidence="7">
    <location>
        <begin position="25"/>
        <end position="45"/>
    </location>
</feature>
<evidence type="ECO:0000256" key="6">
    <source>
        <dbReference type="ARBA" id="ARBA00023157"/>
    </source>
</evidence>
<keyword evidence="5" id="KW-0865">Zymogen</keyword>